<organism evidence="6 7">
    <name type="scientific">Vibrio ulleungensis</name>
    <dbReference type="NCBI Taxonomy" id="2807619"/>
    <lineage>
        <taxon>Bacteria</taxon>
        <taxon>Pseudomonadati</taxon>
        <taxon>Pseudomonadota</taxon>
        <taxon>Gammaproteobacteria</taxon>
        <taxon>Vibrionales</taxon>
        <taxon>Vibrionaceae</taxon>
        <taxon>Vibrio</taxon>
    </lineage>
</organism>
<dbReference type="Pfam" id="PF00005">
    <property type="entry name" value="ABC_tran"/>
    <property type="match status" value="2"/>
</dbReference>
<evidence type="ECO:0000313" key="6">
    <source>
        <dbReference type="EMBL" id="MBM7034821.1"/>
    </source>
</evidence>
<comment type="caution">
    <text evidence="6">The sequence shown here is derived from an EMBL/GenBank/DDBJ whole genome shotgun (WGS) entry which is preliminary data.</text>
</comment>
<keyword evidence="7" id="KW-1185">Reference proteome</keyword>
<dbReference type="SUPFAM" id="SSF52540">
    <property type="entry name" value="P-loop containing nucleoside triphosphate hydrolases"/>
    <property type="match status" value="2"/>
</dbReference>
<sequence>MPAIQQIKTSSQSSSNTQSNAVRLSVHQLGAQLDMGAWLFRHLECNLSSGVWGLVGRNGCGKSKLIHLLSGEEDPSEGHITRVGELGCFSQLPSKLLSSELTVTQYLGLDEKIVALRAIENGSVDERDFATLEEDWEVEVKLLNLLKKLRLPEKLDTPCSLLSGGQLALLQLHKLFESDASILLLDEPTNHLDSVGRAWLADKLQHFEGCAVIVSHDRYLLEQCQGIYHLSSNGLDYFDGGYSLYHATRSAQLETLERKVERLGKEAKAIEKQAQLNLEKAQRREAQGVKLRKSGSQPKILLDGKAQKAQLARSAQQLNQNNQLDRVNKDLDVAKKQQEQLKSQKLYLNTNHSSKRSTLVSVEECVLDFVDVPIANFKVAQGERWHIDGDNGTGKSLLLKALHGNHNHFKGSITLRHPTVYLDQHFGLLPESSTLLDALMDFCVGLTNSEAWLLLASIGFRRDAVHKRVSVLSGGEKMKLAMLMVSHRMDAPLLLLDEPDNHLDIDSKQILASALNQYQGAFMVVSHDKVFIDELGIANTINMQKSSELCLT</sequence>
<dbReference type="InterPro" id="IPR003439">
    <property type="entry name" value="ABC_transporter-like_ATP-bd"/>
</dbReference>
<dbReference type="SMART" id="SM00382">
    <property type="entry name" value="AAA"/>
    <property type="match status" value="2"/>
</dbReference>
<dbReference type="PANTHER" id="PTHR19211:SF6">
    <property type="entry name" value="BLL7188 PROTEIN"/>
    <property type="match status" value="1"/>
</dbReference>
<dbReference type="GO" id="GO:0005524">
    <property type="term" value="F:ATP binding"/>
    <property type="evidence" value="ECO:0007669"/>
    <property type="project" value="UniProtKB-KW"/>
</dbReference>
<dbReference type="InterPro" id="IPR003593">
    <property type="entry name" value="AAA+_ATPase"/>
</dbReference>
<evidence type="ECO:0000256" key="4">
    <source>
        <dbReference type="SAM" id="Coils"/>
    </source>
</evidence>
<protein>
    <submittedName>
        <fullName evidence="6">ABC-F family ATP-binding cassette domain-containing protein</fullName>
    </submittedName>
</protein>
<dbReference type="InterPro" id="IPR027417">
    <property type="entry name" value="P-loop_NTPase"/>
</dbReference>
<gene>
    <name evidence="6" type="ORF">JQC93_00270</name>
</gene>
<accession>A0ABS2HDV2</accession>
<dbReference type="Proteomes" id="UP000809621">
    <property type="component" value="Unassembled WGS sequence"/>
</dbReference>
<keyword evidence="3 6" id="KW-0067">ATP-binding</keyword>
<name>A0ABS2HDV2_9VIBR</name>
<evidence type="ECO:0000256" key="1">
    <source>
        <dbReference type="ARBA" id="ARBA00022737"/>
    </source>
</evidence>
<evidence type="ECO:0000313" key="7">
    <source>
        <dbReference type="Proteomes" id="UP000809621"/>
    </source>
</evidence>
<evidence type="ECO:0000259" key="5">
    <source>
        <dbReference type="PROSITE" id="PS50893"/>
    </source>
</evidence>
<keyword evidence="1" id="KW-0677">Repeat</keyword>
<evidence type="ECO:0000256" key="2">
    <source>
        <dbReference type="ARBA" id="ARBA00022741"/>
    </source>
</evidence>
<feature type="domain" description="ABC transporter" evidence="5">
    <location>
        <begin position="24"/>
        <end position="257"/>
    </location>
</feature>
<dbReference type="PROSITE" id="PS50893">
    <property type="entry name" value="ABC_TRANSPORTER_2"/>
    <property type="match status" value="1"/>
</dbReference>
<feature type="coiled-coil region" evidence="4">
    <location>
        <begin position="253"/>
        <end position="284"/>
    </location>
</feature>
<dbReference type="InterPro" id="IPR017871">
    <property type="entry name" value="ABC_transporter-like_CS"/>
</dbReference>
<dbReference type="PANTHER" id="PTHR19211">
    <property type="entry name" value="ATP-BINDING TRANSPORT PROTEIN-RELATED"/>
    <property type="match status" value="1"/>
</dbReference>
<keyword evidence="2" id="KW-0547">Nucleotide-binding</keyword>
<dbReference type="Gene3D" id="3.40.50.300">
    <property type="entry name" value="P-loop containing nucleotide triphosphate hydrolases"/>
    <property type="match status" value="2"/>
</dbReference>
<evidence type="ECO:0000256" key="3">
    <source>
        <dbReference type="ARBA" id="ARBA00022840"/>
    </source>
</evidence>
<reference evidence="6 7" key="1">
    <citation type="submission" date="2021-02" db="EMBL/GenBank/DDBJ databases">
        <authorList>
            <person name="Park J.-S."/>
        </authorList>
    </citation>
    <scope>NUCLEOTIDE SEQUENCE [LARGE SCALE GENOMIC DNA]</scope>
    <source>
        <strain evidence="6 7">188UL20-2</strain>
    </source>
</reference>
<dbReference type="InterPro" id="IPR050611">
    <property type="entry name" value="ABCF"/>
</dbReference>
<proteinExistence type="predicted"/>
<dbReference type="PROSITE" id="PS00211">
    <property type="entry name" value="ABC_TRANSPORTER_1"/>
    <property type="match status" value="1"/>
</dbReference>
<dbReference type="EMBL" id="JAFEUM010000001">
    <property type="protein sequence ID" value="MBM7034821.1"/>
    <property type="molecule type" value="Genomic_DNA"/>
</dbReference>
<keyword evidence="4" id="KW-0175">Coiled coil</keyword>